<dbReference type="AlphaFoldDB" id="A0A504XYP5"/>
<feature type="region of interest" description="Disordered" evidence="1">
    <location>
        <begin position="214"/>
        <end position="239"/>
    </location>
</feature>
<dbReference type="Proteomes" id="UP000318447">
    <property type="component" value="Unassembled WGS sequence"/>
</dbReference>
<name>A0A504XYP5_LEIDO</name>
<dbReference type="VEuPathDB" id="TriTrypDB:LDHU3_11.1180"/>
<feature type="region of interest" description="Disordered" evidence="1">
    <location>
        <begin position="93"/>
        <end position="138"/>
    </location>
</feature>
<evidence type="ECO:0000256" key="1">
    <source>
        <dbReference type="SAM" id="MobiDB-lite"/>
    </source>
</evidence>
<feature type="compositionally biased region" description="Acidic residues" evidence="1">
    <location>
        <begin position="466"/>
        <end position="477"/>
    </location>
</feature>
<evidence type="ECO:0000313" key="2">
    <source>
        <dbReference type="EMBL" id="TPP53005.1"/>
    </source>
</evidence>
<feature type="region of interest" description="Disordered" evidence="1">
    <location>
        <begin position="41"/>
        <end position="65"/>
    </location>
</feature>
<feature type="compositionally biased region" description="Polar residues" evidence="1">
    <location>
        <begin position="104"/>
        <end position="124"/>
    </location>
</feature>
<comment type="caution">
    <text evidence="2">The sequence shown here is derived from an EMBL/GenBank/DDBJ whole genome shotgun (WGS) entry which is preliminary data.</text>
</comment>
<dbReference type="EMBL" id="RHLC01000035">
    <property type="protein sequence ID" value="TPP53005.1"/>
    <property type="molecule type" value="Genomic_DNA"/>
</dbReference>
<feature type="region of interest" description="Disordered" evidence="1">
    <location>
        <begin position="458"/>
        <end position="490"/>
    </location>
</feature>
<organism evidence="2 3">
    <name type="scientific">Leishmania donovani</name>
    <dbReference type="NCBI Taxonomy" id="5661"/>
    <lineage>
        <taxon>Eukaryota</taxon>
        <taxon>Discoba</taxon>
        <taxon>Euglenozoa</taxon>
        <taxon>Kinetoplastea</taxon>
        <taxon>Metakinetoplastina</taxon>
        <taxon>Trypanosomatida</taxon>
        <taxon>Trypanosomatidae</taxon>
        <taxon>Leishmaniinae</taxon>
        <taxon>Leishmania</taxon>
    </lineage>
</organism>
<protein>
    <submittedName>
        <fullName evidence="2">Uncharacterized protein</fullName>
    </submittedName>
</protein>
<sequence>MRGGGFGRYGYEKPQPGLQFHSYEDATYPPRAYRYHIQQAMPSPATPRSAGSGSSGGGAGASSTYNAEAQVETTIVLPTIDADATCGPFVRPGNSGGNSAMPAASSSVGHVRGSASSMASNSTEGGFGTGAGGGADAERRPPPRLRYFFECFVPDEDASDAQSLSEVWRHMEPLNPFHYLELWCGVDGAAAAPTTAAGPGWVKPEPPAELNAFTDGDRVTDGSASKVEDNTAKKEAQDGALPCSPARITGGALITRAAQNALQRTLRAVGLPDELSCMVMLSARIPPGARLTRKQEKILRLRAQRRPPPPRPIRRGAKVFVPVPAVLVSAAENGMPAGSTRGGGGLLDVTALGPRVMRLAPAGFADAAAGVDSAGYSKVPSAVSVMGEFAFDDDDEDEKYFHSGRRAGMKRGRHGVEDERLDDGDAPLINSGRWGLDGSAGGGLGGSAGATAAAGAAGGAVTAQGDEVEEDRDEEDCSSPSRCPSNAKGLGGGTLVLIGHGFLGGDRQTHRHPCSMFR</sequence>
<feature type="compositionally biased region" description="Basic and acidic residues" evidence="1">
    <location>
        <begin position="215"/>
        <end position="237"/>
    </location>
</feature>
<dbReference type="VEuPathDB" id="TriTrypDB:LdBPK_110950.1"/>
<gene>
    <name evidence="2" type="ORF">CGC21_0785</name>
</gene>
<accession>A0A504XYP5</accession>
<evidence type="ECO:0000313" key="3">
    <source>
        <dbReference type="Proteomes" id="UP000318447"/>
    </source>
</evidence>
<proteinExistence type="predicted"/>
<feature type="compositionally biased region" description="Gly residues" evidence="1">
    <location>
        <begin position="125"/>
        <end position="135"/>
    </location>
</feature>
<reference evidence="3" key="1">
    <citation type="submission" date="2019-02" db="EMBL/GenBank/DDBJ databases">
        <title>FDA dAtabase for Regulatory Grade micrObial Sequences (FDA-ARGOS): Supporting development and validation of Infectious Disease Dx tests.</title>
        <authorList>
            <person name="Duncan R."/>
            <person name="Fisher C."/>
            <person name="Tallon L."/>
            <person name="Sadzewicz L."/>
            <person name="Sengamalay N."/>
            <person name="Ott S."/>
            <person name="Godinez A."/>
            <person name="Nagaraj S."/>
            <person name="Vavikolanu K."/>
            <person name="Nadendla S."/>
            <person name="Aluvathingal J."/>
            <person name="Sichtig H."/>
        </authorList>
    </citation>
    <scope>NUCLEOTIDE SEQUENCE [LARGE SCALE GENOMIC DNA]</scope>
    <source>
        <strain evidence="3">FDAARGOS_361</strain>
    </source>
</reference>
<dbReference type="VEuPathDB" id="TriTrypDB:LdCL_110015300"/>